<evidence type="ECO:0000313" key="1">
    <source>
        <dbReference type="EMBL" id="KLO05036.1"/>
    </source>
</evidence>
<evidence type="ECO:0000313" key="2">
    <source>
        <dbReference type="Proteomes" id="UP000053477"/>
    </source>
</evidence>
<sequence>MAEDRQHDSFWVFKEAIKHLHSRHHHFARPGQFQALSTTTKHRSEPCLSLEECAVWKDLFALGVNAMPNISDSSSYDAQVTQATSSHLLRLVAVARHRSCADYAAAPGAPSVIEGLSTLVSVSGAAKKFNFKTMHNKKKAQPFKLLGRPFLN</sequence>
<protein>
    <submittedName>
        <fullName evidence="1">Uncharacterized protein</fullName>
    </submittedName>
</protein>
<proteinExistence type="predicted"/>
<accession>A0A0H2RJS9</accession>
<name>A0A0H2RJS9_9AGAM</name>
<organism evidence="1 2">
    <name type="scientific">Schizopora paradoxa</name>
    <dbReference type="NCBI Taxonomy" id="27342"/>
    <lineage>
        <taxon>Eukaryota</taxon>
        <taxon>Fungi</taxon>
        <taxon>Dikarya</taxon>
        <taxon>Basidiomycota</taxon>
        <taxon>Agaricomycotina</taxon>
        <taxon>Agaricomycetes</taxon>
        <taxon>Hymenochaetales</taxon>
        <taxon>Schizoporaceae</taxon>
        <taxon>Schizopora</taxon>
    </lineage>
</organism>
<reference evidence="1 2" key="1">
    <citation type="submission" date="2015-04" db="EMBL/GenBank/DDBJ databases">
        <title>Complete genome sequence of Schizopora paradoxa KUC8140, a cosmopolitan wood degrader in East Asia.</title>
        <authorList>
            <consortium name="DOE Joint Genome Institute"/>
            <person name="Min B."/>
            <person name="Park H."/>
            <person name="Jang Y."/>
            <person name="Kim J.-J."/>
            <person name="Kim K.H."/>
            <person name="Pangilinan J."/>
            <person name="Lipzen A."/>
            <person name="Riley R."/>
            <person name="Grigoriev I.V."/>
            <person name="Spatafora J.W."/>
            <person name="Choi I.-G."/>
        </authorList>
    </citation>
    <scope>NUCLEOTIDE SEQUENCE [LARGE SCALE GENOMIC DNA]</scope>
    <source>
        <strain evidence="1 2">KUC8140</strain>
    </source>
</reference>
<dbReference type="EMBL" id="KQ086377">
    <property type="protein sequence ID" value="KLO05036.1"/>
    <property type="molecule type" value="Genomic_DNA"/>
</dbReference>
<dbReference type="InParanoid" id="A0A0H2RJS9"/>
<keyword evidence="2" id="KW-1185">Reference proteome</keyword>
<dbReference type="Proteomes" id="UP000053477">
    <property type="component" value="Unassembled WGS sequence"/>
</dbReference>
<dbReference type="AlphaFoldDB" id="A0A0H2RJS9"/>
<gene>
    <name evidence="1" type="ORF">SCHPADRAFT_947239</name>
</gene>